<evidence type="ECO:0000256" key="10">
    <source>
        <dbReference type="ARBA" id="ARBA00022960"/>
    </source>
</evidence>
<reference evidence="18 19" key="1">
    <citation type="submission" date="2020-08" db="EMBL/GenBank/DDBJ databases">
        <title>Genomic Encyclopedia of Type Strains, Phase IV (KMG-IV): sequencing the most valuable type-strain genomes for metagenomic binning, comparative biology and taxonomic classification.</title>
        <authorList>
            <person name="Goeker M."/>
        </authorList>
    </citation>
    <scope>NUCLEOTIDE SEQUENCE [LARGE SCALE GENOMIC DNA]</scope>
    <source>
        <strain evidence="18 19">DSM 21255</strain>
    </source>
</reference>
<keyword evidence="8 18" id="KW-0808">Transferase</keyword>
<evidence type="ECO:0000256" key="4">
    <source>
        <dbReference type="ARBA" id="ARBA00022475"/>
    </source>
</evidence>
<evidence type="ECO:0000256" key="5">
    <source>
        <dbReference type="ARBA" id="ARBA00022645"/>
    </source>
</evidence>
<comment type="caution">
    <text evidence="18">The sequence shown here is derived from an EMBL/GenBank/DDBJ whole genome shotgun (WGS) entry which is preliminary data.</text>
</comment>
<comment type="similarity">
    <text evidence="2">In the C-terminal section; belongs to the transpeptidase family.</text>
</comment>
<comment type="subcellular location">
    <subcellularLocation>
        <location evidence="1">Cell membrane</location>
    </subcellularLocation>
</comment>
<organism evidence="18 19">
    <name type="scientific">Negativicoccus succinicivorans</name>
    <dbReference type="NCBI Taxonomy" id="620903"/>
    <lineage>
        <taxon>Bacteria</taxon>
        <taxon>Bacillati</taxon>
        <taxon>Bacillota</taxon>
        <taxon>Negativicutes</taxon>
        <taxon>Veillonellales</taxon>
        <taxon>Veillonellaceae</taxon>
        <taxon>Negativicoccus</taxon>
    </lineage>
</organism>
<evidence type="ECO:0000256" key="15">
    <source>
        <dbReference type="ARBA" id="ARBA00034000"/>
    </source>
</evidence>
<dbReference type="SUPFAM" id="SSF53955">
    <property type="entry name" value="Lysozyme-like"/>
    <property type="match status" value="1"/>
</dbReference>
<dbReference type="InterPro" id="IPR036950">
    <property type="entry name" value="PBP_transglycosylase"/>
</dbReference>
<dbReference type="InterPro" id="IPR001264">
    <property type="entry name" value="Glyco_trans_51"/>
</dbReference>
<dbReference type="PANTHER" id="PTHR32282">
    <property type="entry name" value="BINDING PROTEIN TRANSPEPTIDASE, PUTATIVE-RELATED"/>
    <property type="match status" value="1"/>
</dbReference>
<evidence type="ECO:0000256" key="7">
    <source>
        <dbReference type="ARBA" id="ARBA00022676"/>
    </source>
</evidence>
<dbReference type="Proteomes" id="UP000591941">
    <property type="component" value="Unassembled WGS sequence"/>
</dbReference>
<comment type="similarity">
    <text evidence="3">In the N-terminal section; belongs to the glycosyltransferase 51 family.</text>
</comment>
<dbReference type="GO" id="GO:0005886">
    <property type="term" value="C:plasma membrane"/>
    <property type="evidence" value="ECO:0007669"/>
    <property type="project" value="UniProtKB-SubCell"/>
</dbReference>
<evidence type="ECO:0000256" key="2">
    <source>
        <dbReference type="ARBA" id="ARBA00007090"/>
    </source>
</evidence>
<evidence type="ECO:0000256" key="11">
    <source>
        <dbReference type="ARBA" id="ARBA00022984"/>
    </source>
</evidence>
<accession>A0A841R0I3</accession>
<dbReference type="PANTHER" id="PTHR32282:SF11">
    <property type="entry name" value="PENICILLIN-BINDING PROTEIN 1B"/>
    <property type="match status" value="1"/>
</dbReference>
<evidence type="ECO:0000313" key="19">
    <source>
        <dbReference type="Proteomes" id="UP000591941"/>
    </source>
</evidence>
<dbReference type="EMBL" id="JACHHI010000002">
    <property type="protein sequence ID" value="MBB6477425.1"/>
    <property type="molecule type" value="Genomic_DNA"/>
</dbReference>
<keyword evidence="9 18" id="KW-0378">Hydrolase</keyword>
<dbReference type="GO" id="GO:0009002">
    <property type="term" value="F:serine-type D-Ala-D-Ala carboxypeptidase activity"/>
    <property type="evidence" value="ECO:0007669"/>
    <property type="project" value="UniProtKB-EC"/>
</dbReference>
<keyword evidence="4" id="KW-1003">Cell membrane</keyword>
<evidence type="ECO:0000256" key="1">
    <source>
        <dbReference type="ARBA" id="ARBA00004236"/>
    </source>
</evidence>
<keyword evidence="5" id="KW-0121">Carboxypeptidase</keyword>
<evidence type="ECO:0000256" key="6">
    <source>
        <dbReference type="ARBA" id="ARBA00022670"/>
    </source>
</evidence>
<dbReference type="OrthoDB" id="9766909at2"/>
<sequence length="259" mass="28559">MRFILVIALMLGGWWWWSAPPDDPAAPFGTLKEGVTSTADAMRDADPISFGQQLYDPHAAVESMIDRSTFVPAEEIPTTLKQAIIATEDKRFYTHGAIDLIGVARALVANYQAGETLQGGSTISQQTVKNLFLSHDRTWMRKTQEMLLASRLERVYSKEEILELYLNTIYYGAGAYGLQAAALTYFHCDARDLTPAQCTVLAGLPQAPSAYNPLAHFENAKARQRQVLDAMTEQGMLSPAEAKLLYAADLHLADATSEE</sequence>
<dbReference type="GeneID" id="93485732"/>
<name>A0A841R0I3_9FIRM</name>
<dbReference type="Pfam" id="PF00912">
    <property type="entry name" value="Transgly"/>
    <property type="match status" value="1"/>
</dbReference>
<evidence type="ECO:0000256" key="12">
    <source>
        <dbReference type="ARBA" id="ARBA00023136"/>
    </source>
</evidence>
<evidence type="ECO:0000256" key="13">
    <source>
        <dbReference type="ARBA" id="ARBA00023268"/>
    </source>
</evidence>
<dbReference type="GO" id="GO:0009252">
    <property type="term" value="P:peptidoglycan biosynthetic process"/>
    <property type="evidence" value="ECO:0007669"/>
    <property type="project" value="UniProtKB-KW"/>
</dbReference>
<keyword evidence="12" id="KW-0472">Membrane</keyword>
<keyword evidence="7 18" id="KW-0328">Glycosyltransferase</keyword>
<keyword evidence="19" id="KW-1185">Reference proteome</keyword>
<dbReference type="EC" id="2.4.1.-" evidence="18"/>
<dbReference type="GO" id="GO:0030288">
    <property type="term" value="C:outer membrane-bounded periplasmic space"/>
    <property type="evidence" value="ECO:0007669"/>
    <property type="project" value="TreeGrafter"/>
</dbReference>
<keyword evidence="10" id="KW-0133">Cell shape</keyword>
<comment type="catalytic activity">
    <reaction evidence="15">
        <text>Preferential cleavage: (Ac)2-L-Lys-D-Ala-|-D-Ala. Also transpeptidation of peptidyl-alanyl moieties that are N-acyl substituents of D-alanine.</text>
        <dbReference type="EC" id="3.4.16.4"/>
    </reaction>
</comment>
<evidence type="ECO:0000313" key="18">
    <source>
        <dbReference type="EMBL" id="MBB6477425.1"/>
    </source>
</evidence>
<comment type="catalytic activity">
    <reaction evidence="16">
        <text>[GlcNAc-(1-&gt;4)-Mur2Ac(oyl-L-Ala-gamma-D-Glu-L-Lys-D-Ala-D-Ala)](n)-di-trans,octa-cis-undecaprenyl diphosphate + beta-D-GlcNAc-(1-&gt;4)-Mur2Ac(oyl-L-Ala-gamma-D-Glu-L-Lys-D-Ala-D-Ala)-di-trans,octa-cis-undecaprenyl diphosphate = [GlcNAc-(1-&gt;4)-Mur2Ac(oyl-L-Ala-gamma-D-Glu-L-Lys-D-Ala-D-Ala)](n+1)-di-trans,octa-cis-undecaprenyl diphosphate + di-trans,octa-cis-undecaprenyl diphosphate + H(+)</text>
        <dbReference type="Rhea" id="RHEA:23708"/>
        <dbReference type="Rhea" id="RHEA-COMP:9602"/>
        <dbReference type="Rhea" id="RHEA-COMP:9603"/>
        <dbReference type="ChEBI" id="CHEBI:15378"/>
        <dbReference type="ChEBI" id="CHEBI:58405"/>
        <dbReference type="ChEBI" id="CHEBI:60033"/>
        <dbReference type="ChEBI" id="CHEBI:78435"/>
        <dbReference type="EC" id="2.4.99.28"/>
    </reaction>
</comment>
<keyword evidence="13" id="KW-0511">Multifunctional enzyme</keyword>
<proteinExistence type="inferred from homology"/>
<dbReference type="GO" id="GO:0008360">
    <property type="term" value="P:regulation of cell shape"/>
    <property type="evidence" value="ECO:0007669"/>
    <property type="project" value="UniProtKB-KW"/>
</dbReference>
<evidence type="ECO:0000256" key="8">
    <source>
        <dbReference type="ARBA" id="ARBA00022679"/>
    </source>
</evidence>
<dbReference type="InterPro" id="IPR050396">
    <property type="entry name" value="Glycosyltr_51/Transpeptidase"/>
</dbReference>
<evidence type="ECO:0000256" key="14">
    <source>
        <dbReference type="ARBA" id="ARBA00023316"/>
    </source>
</evidence>
<protein>
    <submittedName>
        <fullName evidence="18">Penicillin-binding protein 1A</fullName>
        <ecNumber evidence="18">2.4.1.-</ecNumber>
        <ecNumber evidence="18">3.4.-.-</ecNumber>
    </submittedName>
</protein>
<dbReference type="Gene3D" id="1.10.3810.10">
    <property type="entry name" value="Biosynthetic peptidoglycan transglycosylase-like"/>
    <property type="match status" value="1"/>
</dbReference>
<dbReference type="GO" id="GO:0006508">
    <property type="term" value="P:proteolysis"/>
    <property type="evidence" value="ECO:0007669"/>
    <property type="project" value="UniProtKB-KW"/>
</dbReference>
<dbReference type="GO" id="GO:0008955">
    <property type="term" value="F:peptidoglycan glycosyltransferase activity"/>
    <property type="evidence" value="ECO:0007669"/>
    <property type="project" value="UniProtKB-EC"/>
</dbReference>
<gene>
    <name evidence="18" type="ORF">HNR45_000455</name>
</gene>
<dbReference type="FunFam" id="1.10.3810.10:FF:000001">
    <property type="entry name" value="Penicillin-binding protein 1A"/>
    <property type="match status" value="1"/>
</dbReference>
<dbReference type="AlphaFoldDB" id="A0A841R0I3"/>
<dbReference type="GO" id="GO:0071555">
    <property type="term" value="P:cell wall organization"/>
    <property type="evidence" value="ECO:0007669"/>
    <property type="project" value="UniProtKB-KW"/>
</dbReference>
<dbReference type="RefSeq" id="WP_159823131.1">
    <property type="nucleotide sequence ID" value="NZ_CABWNB010000003.1"/>
</dbReference>
<evidence type="ECO:0000256" key="3">
    <source>
        <dbReference type="ARBA" id="ARBA00007739"/>
    </source>
</evidence>
<keyword evidence="14" id="KW-0961">Cell wall biogenesis/degradation</keyword>
<evidence type="ECO:0000259" key="17">
    <source>
        <dbReference type="Pfam" id="PF00912"/>
    </source>
</evidence>
<evidence type="ECO:0000256" key="9">
    <source>
        <dbReference type="ARBA" id="ARBA00022801"/>
    </source>
</evidence>
<keyword evidence="6" id="KW-0645">Protease</keyword>
<keyword evidence="11" id="KW-0573">Peptidoglycan synthesis</keyword>
<dbReference type="InterPro" id="IPR023346">
    <property type="entry name" value="Lysozyme-like_dom_sf"/>
</dbReference>
<feature type="domain" description="Glycosyl transferase family 51" evidence="17">
    <location>
        <begin position="67"/>
        <end position="231"/>
    </location>
</feature>
<dbReference type="EC" id="3.4.-.-" evidence="18"/>
<evidence type="ECO:0000256" key="16">
    <source>
        <dbReference type="ARBA" id="ARBA00049902"/>
    </source>
</evidence>